<sequence>MDVDVDALDRLLGQHGLVVTLRVAQEELHHLGPHLGGVGGGVVLTDMSSDAHHADELIPRPSSRALVPEPLPPALNPGPEPEPRAGALSRAR</sequence>
<evidence type="ECO:0000313" key="2">
    <source>
        <dbReference type="EMBL" id="GAA1615964.1"/>
    </source>
</evidence>
<gene>
    <name evidence="2" type="ORF">GCM10009733_010330</name>
</gene>
<name>A0ABN2ES27_9ACTN</name>
<organism evidence="2 3">
    <name type="scientific">Nonomuraea maheshkhaliensis</name>
    <dbReference type="NCBI Taxonomy" id="419590"/>
    <lineage>
        <taxon>Bacteria</taxon>
        <taxon>Bacillati</taxon>
        <taxon>Actinomycetota</taxon>
        <taxon>Actinomycetes</taxon>
        <taxon>Streptosporangiales</taxon>
        <taxon>Streptosporangiaceae</taxon>
        <taxon>Nonomuraea</taxon>
    </lineage>
</organism>
<feature type="compositionally biased region" description="Pro residues" evidence="1">
    <location>
        <begin position="69"/>
        <end position="80"/>
    </location>
</feature>
<dbReference type="EMBL" id="BAAAMU010000004">
    <property type="protein sequence ID" value="GAA1615964.1"/>
    <property type="molecule type" value="Genomic_DNA"/>
</dbReference>
<feature type="region of interest" description="Disordered" evidence="1">
    <location>
        <begin position="52"/>
        <end position="92"/>
    </location>
</feature>
<accession>A0ABN2ES27</accession>
<evidence type="ECO:0000256" key="1">
    <source>
        <dbReference type="SAM" id="MobiDB-lite"/>
    </source>
</evidence>
<reference evidence="2 3" key="1">
    <citation type="journal article" date="2019" name="Int. J. Syst. Evol. Microbiol.">
        <title>The Global Catalogue of Microorganisms (GCM) 10K type strain sequencing project: providing services to taxonomists for standard genome sequencing and annotation.</title>
        <authorList>
            <consortium name="The Broad Institute Genomics Platform"/>
            <consortium name="The Broad Institute Genome Sequencing Center for Infectious Disease"/>
            <person name="Wu L."/>
            <person name="Ma J."/>
        </authorList>
    </citation>
    <scope>NUCLEOTIDE SEQUENCE [LARGE SCALE GENOMIC DNA]</scope>
    <source>
        <strain evidence="2 3">JCM 13929</strain>
    </source>
</reference>
<comment type="caution">
    <text evidence="2">The sequence shown here is derived from an EMBL/GenBank/DDBJ whole genome shotgun (WGS) entry which is preliminary data.</text>
</comment>
<keyword evidence="3" id="KW-1185">Reference proteome</keyword>
<protein>
    <submittedName>
        <fullName evidence="2">Uncharacterized protein</fullName>
    </submittedName>
</protein>
<proteinExistence type="predicted"/>
<evidence type="ECO:0000313" key="3">
    <source>
        <dbReference type="Proteomes" id="UP001500064"/>
    </source>
</evidence>
<dbReference type="Proteomes" id="UP001500064">
    <property type="component" value="Unassembled WGS sequence"/>
</dbReference>